<protein>
    <recommendedName>
        <fullName evidence="3">Head-to-tail stopper</fullName>
    </recommendedName>
</protein>
<organism evidence="1 2">
    <name type="scientific">Scrofimicrobium canadense</name>
    <dbReference type="NCBI Taxonomy" id="2652290"/>
    <lineage>
        <taxon>Bacteria</taxon>
        <taxon>Bacillati</taxon>
        <taxon>Actinomycetota</taxon>
        <taxon>Actinomycetes</taxon>
        <taxon>Actinomycetales</taxon>
        <taxon>Actinomycetaceae</taxon>
        <taxon>Scrofimicrobium</taxon>
    </lineage>
</organism>
<name>A0A6N7VRT5_9ACTO</name>
<dbReference type="Proteomes" id="UP000470875">
    <property type="component" value="Unassembled WGS sequence"/>
</dbReference>
<dbReference type="RefSeq" id="WP_154544879.1">
    <property type="nucleotide sequence ID" value="NZ_VULO01000007.1"/>
</dbReference>
<proteinExistence type="predicted"/>
<evidence type="ECO:0000313" key="1">
    <source>
        <dbReference type="EMBL" id="MSS84487.1"/>
    </source>
</evidence>
<reference evidence="1 2" key="1">
    <citation type="submission" date="2019-08" db="EMBL/GenBank/DDBJ databases">
        <title>In-depth cultivation of the pig gut microbiome towards novel bacterial diversity and tailored functional studies.</title>
        <authorList>
            <person name="Wylensek D."/>
            <person name="Hitch T.C.A."/>
            <person name="Clavel T."/>
        </authorList>
    </citation>
    <scope>NUCLEOTIDE SEQUENCE [LARGE SCALE GENOMIC DNA]</scope>
    <source>
        <strain evidence="1 2">WB03_NA08</strain>
    </source>
</reference>
<comment type="caution">
    <text evidence="1">The sequence shown here is derived from an EMBL/GenBank/DDBJ whole genome shotgun (WGS) entry which is preliminary data.</text>
</comment>
<evidence type="ECO:0008006" key="3">
    <source>
        <dbReference type="Google" id="ProtNLM"/>
    </source>
</evidence>
<gene>
    <name evidence="1" type="ORF">FYJ24_06860</name>
</gene>
<keyword evidence="2" id="KW-1185">Reference proteome</keyword>
<dbReference type="EMBL" id="VULO01000007">
    <property type="protein sequence ID" value="MSS84487.1"/>
    <property type="molecule type" value="Genomic_DNA"/>
</dbReference>
<dbReference type="AlphaFoldDB" id="A0A6N7VRT5"/>
<sequence length="136" mass="14705">MVGVDAGDDEALPAPNNAIGVLMLTVSFATQTPVILRPGSTTEWGQTVVDWDDVTEIEVPGCTDYALSGVETINGTEVVAGARQMFMPPGTDVRGTDRIRHLGRVWEIIGEPSEQNSPTGELSHIEVMLKRWDGKK</sequence>
<evidence type="ECO:0000313" key="2">
    <source>
        <dbReference type="Proteomes" id="UP000470875"/>
    </source>
</evidence>
<accession>A0A6N7VRT5</accession>